<keyword evidence="2 5" id="KW-0813">Transport</keyword>
<evidence type="ECO:0000313" key="9">
    <source>
        <dbReference type="EMBL" id="CAB3243996.1"/>
    </source>
</evidence>
<name>A0A6F9DCX2_9ASCI</name>
<dbReference type="InterPro" id="IPR007225">
    <property type="entry name" value="EXOC6/Sec15"/>
</dbReference>
<comment type="similarity">
    <text evidence="1 5">Belongs to the SEC15 family.</text>
</comment>
<proteinExistence type="evidence at transcript level"/>
<dbReference type="GO" id="GO:0016020">
    <property type="term" value="C:membrane"/>
    <property type="evidence" value="ECO:0007669"/>
    <property type="project" value="TreeGrafter"/>
</dbReference>
<dbReference type="PANTHER" id="PTHR12702">
    <property type="entry name" value="SEC15"/>
    <property type="match status" value="1"/>
</dbReference>
<dbReference type="Pfam" id="PF20651">
    <property type="entry name" value="EXOC6_Sec15_N"/>
    <property type="match status" value="1"/>
</dbReference>
<feature type="compositionally biased region" description="Polar residues" evidence="6">
    <location>
        <begin position="238"/>
        <end position="253"/>
    </location>
</feature>
<sequence length="948" mass="109150">MEYADQEKSPEPVQEQETKTDREHERILNEIETTDTAFIGASLRAVYEGNDHRKFLERLENRIKQHDRDIERMCNFHYQGFIESITELINVRTDADKLKAQTLIINKELQESGKEVARKSEDLIQSRLQQCNVASAIEKLTVCLPVLQMYAKMCEQMKARRYYSALKTLEQLEHTYLPRVYSYRFCDIMLTNIPKIREQIKEVSMSELKDFLENVRKNSHKIGMVAMKQVEKEHNLESPCSESTKQANPNQKQSTDDESAVEADRPTARIKPTQSETVKNHINTKKSKPTKLKQESKNTNQSASPKHRPRINPFDDLSDEESPVVMDNRNPFDEDTNPFGSETVEHNSNPFLDQESSDIPETDNSQQVNGYNPFAIEPLKQEPKSLLVDTTELLKGLNYEDLSASDLVDFSPVYKCLHIFGLVGSRAVFESYYRTQRKNQARLVLQPPAVMTDNTETYAQYFYQIVGFFVVEDHVLHTAPNLISRQFIDDLWDLAISKLVAVLQADSGYRSDAALMMNVKNLIVIFADTLKAYGFSVTRLFTLLMELRDQYGEILLKRWAQKFNDVFNEDNYTPMLVESESQEQMVLSSFPYEDPNFENAIYPKKLPFSKFVPRIYNEIKQFILACLKYCEDLHLSSTEVDDMIRKSTNLLLTRTLASGLQTLVQKPSLGLTELVQIIVNTTHLENSCRHVEEFVHSITGVRVGSAHSAKLVGVSTFKDARNGTESQIYNKLNSKIDEFFELAEYDWNMKEPRGRASRYLLDLIAFLQHNFEVFTNLPSNVAQTACMSACRHISTSLMELIMDRDIKLITMAALQQFNLDVMQCELFSNSEPVPGFQDGALQMSFVELRQLLDLFLSWDWSSYLADYGSGNSKYLRVNPGTALNLLEKIKEERGHRNIFTSLSKQEREKKKLLETVVRQLRGIVNDWSLLCVPRRKLSQSKRGVAKRM</sequence>
<evidence type="ECO:0000256" key="4">
    <source>
        <dbReference type="ARBA" id="ARBA00023054"/>
    </source>
</evidence>
<gene>
    <name evidence="9" type="primary">Exoc6b</name>
</gene>
<feature type="region of interest" description="Disordered" evidence="6">
    <location>
        <begin position="232"/>
        <end position="331"/>
    </location>
</feature>
<feature type="compositionally biased region" description="Polar residues" evidence="6">
    <location>
        <begin position="272"/>
        <end position="281"/>
    </location>
</feature>
<evidence type="ECO:0000256" key="2">
    <source>
        <dbReference type="ARBA" id="ARBA00022448"/>
    </source>
</evidence>
<dbReference type="FunFam" id="1.20.58.670:FF:000001">
    <property type="entry name" value="Exocyst complex component"/>
    <property type="match status" value="1"/>
</dbReference>
<dbReference type="PANTHER" id="PTHR12702:SF0">
    <property type="entry name" value="EXOCYST COMPLEX COMPONENT 6"/>
    <property type="match status" value="1"/>
</dbReference>
<evidence type="ECO:0000256" key="3">
    <source>
        <dbReference type="ARBA" id="ARBA00022483"/>
    </source>
</evidence>
<keyword evidence="4" id="KW-0175">Coiled coil</keyword>
<evidence type="ECO:0000259" key="7">
    <source>
        <dbReference type="Pfam" id="PF04091"/>
    </source>
</evidence>
<dbReference type="GO" id="GO:0006893">
    <property type="term" value="P:Golgi to plasma membrane transport"/>
    <property type="evidence" value="ECO:0007669"/>
    <property type="project" value="TreeGrafter"/>
</dbReference>
<dbReference type="InterPro" id="IPR042044">
    <property type="entry name" value="EXOC6PINT-1/Sec15/Tip20_C_dom2"/>
</dbReference>
<feature type="domain" description="Exocyst complex component EXOC6/Sec15 N-terminal" evidence="8">
    <location>
        <begin position="58"/>
        <end position="227"/>
    </location>
</feature>
<dbReference type="InterPro" id="IPR048359">
    <property type="entry name" value="EXOC6_Sec15_N"/>
</dbReference>
<accession>A0A6F9DCX2</accession>
<keyword evidence="3 5" id="KW-0268">Exocytosis</keyword>
<dbReference type="AlphaFoldDB" id="A0A6F9DCX2"/>
<reference evidence="9" key="1">
    <citation type="submission" date="2020-04" db="EMBL/GenBank/DDBJ databases">
        <authorList>
            <person name="Neveu A P."/>
        </authorList>
    </citation>
    <scope>NUCLEOTIDE SEQUENCE</scope>
    <source>
        <tissue evidence="9">Whole embryo</tissue>
    </source>
</reference>
<dbReference type="PIRSF" id="PIRSF025007">
    <property type="entry name" value="Sec15"/>
    <property type="match status" value="1"/>
</dbReference>
<dbReference type="Pfam" id="PF04091">
    <property type="entry name" value="Sec15_C"/>
    <property type="match status" value="1"/>
</dbReference>
<protein>
    <recommendedName>
        <fullName evidence="5">Exocyst complex component</fullName>
    </recommendedName>
</protein>
<evidence type="ECO:0000259" key="8">
    <source>
        <dbReference type="Pfam" id="PF20651"/>
    </source>
</evidence>
<dbReference type="GO" id="GO:0000145">
    <property type="term" value="C:exocyst"/>
    <property type="evidence" value="ECO:0007669"/>
    <property type="project" value="UniProtKB-UniRule"/>
</dbReference>
<dbReference type="GO" id="GO:0090522">
    <property type="term" value="P:vesicle tethering involved in exocytosis"/>
    <property type="evidence" value="ECO:0007669"/>
    <property type="project" value="UniProtKB-UniRule"/>
</dbReference>
<dbReference type="GO" id="GO:0006886">
    <property type="term" value="P:intracellular protein transport"/>
    <property type="evidence" value="ECO:0007669"/>
    <property type="project" value="InterPro"/>
</dbReference>
<evidence type="ECO:0000256" key="6">
    <source>
        <dbReference type="SAM" id="MobiDB-lite"/>
    </source>
</evidence>
<dbReference type="EMBL" id="LR784966">
    <property type="protein sequence ID" value="CAB3243996.1"/>
    <property type="molecule type" value="mRNA"/>
</dbReference>
<dbReference type="InterPro" id="IPR046361">
    <property type="entry name" value="EXOC6/Sec15_C"/>
</dbReference>
<comment type="function">
    <text evidence="5">Component of the exocyst complex involved in the docking of exocytic vesicles with fusion sites on the plasma membrane.</text>
</comment>
<feature type="compositionally biased region" description="Basic residues" evidence="6">
    <location>
        <begin position="282"/>
        <end position="291"/>
    </location>
</feature>
<feature type="domain" description="Exocyst complex subunit EXOC6/Sec15 C-terminal" evidence="7">
    <location>
        <begin position="540"/>
        <end position="888"/>
    </location>
</feature>
<dbReference type="Gene3D" id="1.10.357.30">
    <property type="entry name" value="Exocyst complex subunit Sec15 C-terminal domain, N-terminal subdomain"/>
    <property type="match status" value="1"/>
</dbReference>
<evidence type="ECO:0000256" key="1">
    <source>
        <dbReference type="ARBA" id="ARBA00007944"/>
    </source>
</evidence>
<feature type="region of interest" description="Disordered" evidence="6">
    <location>
        <begin position="1"/>
        <end position="23"/>
    </location>
</feature>
<dbReference type="InterPro" id="IPR042045">
    <property type="entry name" value="EXOC6/Sec15_C_dom1"/>
</dbReference>
<organism evidence="9">
    <name type="scientific">Phallusia mammillata</name>
    <dbReference type="NCBI Taxonomy" id="59560"/>
    <lineage>
        <taxon>Eukaryota</taxon>
        <taxon>Metazoa</taxon>
        <taxon>Chordata</taxon>
        <taxon>Tunicata</taxon>
        <taxon>Ascidiacea</taxon>
        <taxon>Phlebobranchia</taxon>
        <taxon>Ascidiidae</taxon>
        <taxon>Phallusia</taxon>
    </lineage>
</organism>
<dbReference type="Gene3D" id="1.20.58.670">
    <property type="entry name" value="Dsl1p vesicle tethering complex, Tip20p subunit, domain D"/>
    <property type="match status" value="1"/>
</dbReference>
<evidence type="ECO:0000256" key="5">
    <source>
        <dbReference type="PIRNR" id="PIRNR025007"/>
    </source>
</evidence>